<gene>
    <name evidence="2" type="ORF">FSB75_02600</name>
</gene>
<dbReference type="Pfam" id="PF02589">
    <property type="entry name" value="LUD_dom"/>
    <property type="match status" value="1"/>
</dbReference>
<dbReference type="InterPro" id="IPR037171">
    <property type="entry name" value="NagB/RpiA_transferase-like"/>
</dbReference>
<dbReference type="InterPro" id="IPR024185">
    <property type="entry name" value="FTHF_cligase-like_sf"/>
</dbReference>
<proteinExistence type="predicted"/>
<keyword evidence="3" id="KW-1185">Reference proteome</keyword>
<accession>A0A5B8UE37</accession>
<dbReference type="AlphaFoldDB" id="A0A5B8UE37"/>
<name>A0A5B8UE37_9BACT</name>
<organism evidence="2 3">
    <name type="scientific">Flavisolibacter ginsenosidimutans</name>
    <dbReference type="NCBI Taxonomy" id="661481"/>
    <lineage>
        <taxon>Bacteria</taxon>
        <taxon>Pseudomonadati</taxon>
        <taxon>Bacteroidota</taxon>
        <taxon>Chitinophagia</taxon>
        <taxon>Chitinophagales</taxon>
        <taxon>Chitinophagaceae</taxon>
        <taxon>Flavisolibacter</taxon>
    </lineage>
</organism>
<dbReference type="Gene3D" id="3.40.50.10420">
    <property type="entry name" value="NagB/RpiA/CoA transferase-like"/>
    <property type="match status" value="1"/>
</dbReference>
<reference evidence="2 3" key="1">
    <citation type="journal article" date="2015" name="Int. J. Syst. Evol. Microbiol.">
        <title>Flavisolibacter ginsenosidimutans sp. nov., with ginsenoside-converting activity isolated from soil used for cultivating ginseng.</title>
        <authorList>
            <person name="Zhao Y."/>
            <person name="Liu Q."/>
            <person name="Kang M.S."/>
            <person name="Jin F."/>
            <person name="Yu H."/>
            <person name="Im W.T."/>
        </authorList>
    </citation>
    <scope>NUCLEOTIDE SEQUENCE [LARGE SCALE GENOMIC DNA]</scope>
    <source>
        <strain evidence="2 3">Gsoil 636</strain>
    </source>
</reference>
<evidence type="ECO:0000313" key="3">
    <source>
        <dbReference type="Proteomes" id="UP000321204"/>
    </source>
</evidence>
<protein>
    <submittedName>
        <fullName evidence="2">Lactate utilization protein B/C</fullName>
    </submittedName>
</protein>
<evidence type="ECO:0000313" key="2">
    <source>
        <dbReference type="EMBL" id="QEC54834.1"/>
    </source>
</evidence>
<feature type="domain" description="LUD" evidence="1">
    <location>
        <begin position="100"/>
        <end position="200"/>
    </location>
</feature>
<dbReference type="KEGG" id="fgg:FSB75_02600"/>
<dbReference type="RefSeq" id="WP_146782314.1">
    <property type="nucleotide sequence ID" value="NZ_BAABIO010000006.1"/>
</dbReference>
<dbReference type="SUPFAM" id="SSF100950">
    <property type="entry name" value="NagB/RpiA/CoA transferase-like"/>
    <property type="match status" value="1"/>
</dbReference>
<dbReference type="PANTHER" id="PTHR43682">
    <property type="entry name" value="LACTATE UTILIZATION PROTEIN C"/>
    <property type="match status" value="1"/>
</dbReference>
<dbReference type="PANTHER" id="PTHR43682:SF1">
    <property type="entry name" value="LACTATE UTILIZATION PROTEIN C"/>
    <property type="match status" value="1"/>
</dbReference>
<dbReference type="OrthoDB" id="9794157at2"/>
<dbReference type="Proteomes" id="UP000321204">
    <property type="component" value="Chromosome"/>
</dbReference>
<dbReference type="EMBL" id="CP042433">
    <property type="protein sequence ID" value="QEC54834.1"/>
    <property type="molecule type" value="Genomic_DNA"/>
</dbReference>
<dbReference type="InterPro" id="IPR003741">
    <property type="entry name" value="LUD_dom"/>
</dbReference>
<evidence type="ECO:0000259" key="1">
    <source>
        <dbReference type="Pfam" id="PF02589"/>
    </source>
</evidence>
<sequence length="204" mass="22359">MVQEKQKSMSREKILNAIAKNKPAPLPLPEKFSVERPAINLTERYLEVLQSIGGKGRVVSDLTEVEELLQQKRESGVEVVNCINDLPGYNAGDYVSKLATETQTVQAVFLKGKIAVAENAAIWVPESAAVNRILPFICQELVMVVDEKKIVANMHEAYDKIQVDEDGYGAFIAGPSKTADIEQSLVIGAHGPLQLDVFVVRSVV</sequence>